<evidence type="ECO:0000313" key="7">
    <source>
        <dbReference type="EMBL" id="KAF5452841.1"/>
    </source>
</evidence>
<dbReference type="PANTHER" id="PTHR35630">
    <property type="entry name" value="LEGUMINOSIN GROUP486 SECRETED PEPTIDE"/>
    <property type="match status" value="1"/>
</dbReference>
<dbReference type="Proteomes" id="UP000619265">
    <property type="component" value="Unassembled WGS sequence"/>
</dbReference>
<organism evidence="7 8">
    <name type="scientific">Juglans regia</name>
    <name type="common">English walnut</name>
    <dbReference type="NCBI Taxonomy" id="51240"/>
    <lineage>
        <taxon>Eukaryota</taxon>
        <taxon>Viridiplantae</taxon>
        <taxon>Streptophyta</taxon>
        <taxon>Embryophyta</taxon>
        <taxon>Tracheophyta</taxon>
        <taxon>Spermatophyta</taxon>
        <taxon>Magnoliopsida</taxon>
        <taxon>eudicotyledons</taxon>
        <taxon>Gunneridae</taxon>
        <taxon>Pentapetalae</taxon>
        <taxon>rosids</taxon>
        <taxon>fabids</taxon>
        <taxon>Fagales</taxon>
        <taxon>Juglandaceae</taxon>
        <taxon>Juglans</taxon>
    </lineage>
</organism>
<proteinExistence type="inferred from homology"/>
<protein>
    <recommendedName>
        <fullName evidence="9">S-protein homolog</fullName>
    </recommendedName>
</protein>
<comment type="subcellular location">
    <subcellularLocation>
        <location evidence="1">Secreted</location>
    </subcellularLocation>
</comment>
<evidence type="ECO:0000256" key="6">
    <source>
        <dbReference type="SAM" id="SignalP"/>
    </source>
</evidence>
<reference evidence="7" key="1">
    <citation type="submission" date="2015-10" db="EMBL/GenBank/DDBJ databases">
        <authorList>
            <person name="Martinez-Garcia P.J."/>
            <person name="Crepeau M.W."/>
            <person name="Puiu D."/>
            <person name="Gonzalez-Ibeas D."/>
            <person name="Whalen J."/>
            <person name="Stevens K."/>
            <person name="Paul R."/>
            <person name="Butterfield T."/>
            <person name="Britton M."/>
            <person name="Reagan R."/>
            <person name="Chakraborty S."/>
            <person name="Walawage S.L."/>
            <person name="Vasquez-Gross H.A."/>
            <person name="Cardeno C."/>
            <person name="Famula R."/>
            <person name="Pratt K."/>
            <person name="Kuruganti S."/>
            <person name="Aradhya M.K."/>
            <person name="Leslie C.A."/>
            <person name="Dandekar A.M."/>
            <person name="Salzberg S.L."/>
            <person name="Wegrzyn J.L."/>
            <person name="Langley C.H."/>
            <person name="Neale D.B."/>
        </authorList>
    </citation>
    <scope>NUCLEOTIDE SEQUENCE</scope>
    <source>
        <tissue evidence="7">Leaves</tissue>
    </source>
</reference>
<dbReference type="InterPro" id="IPR010264">
    <property type="entry name" value="Self-incomp_S1"/>
</dbReference>
<keyword evidence="4" id="KW-0964">Secreted</keyword>
<dbReference type="AlphaFoldDB" id="A0A833TPW0"/>
<evidence type="ECO:0000256" key="3">
    <source>
        <dbReference type="ARBA" id="ARBA00022471"/>
    </source>
</evidence>
<keyword evidence="3" id="KW-0713">Self-incompatibility</keyword>
<evidence type="ECO:0000256" key="2">
    <source>
        <dbReference type="ARBA" id="ARBA00005581"/>
    </source>
</evidence>
<dbReference type="EMBL" id="LIHL02000012">
    <property type="protein sequence ID" value="KAF5452841.1"/>
    <property type="molecule type" value="Genomic_DNA"/>
</dbReference>
<dbReference type="GO" id="GO:0005576">
    <property type="term" value="C:extracellular region"/>
    <property type="evidence" value="ECO:0007669"/>
    <property type="project" value="UniProtKB-SubCell"/>
</dbReference>
<evidence type="ECO:0000256" key="4">
    <source>
        <dbReference type="ARBA" id="ARBA00022525"/>
    </source>
</evidence>
<feature type="signal peptide" evidence="6">
    <location>
        <begin position="1"/>
        <end position="28"/>
    </location>
</feature>
<sequence>SIFHKMANRGVSLFLVLACIFVSTTASAKEKGNHHLPAVHVINALPKNSEPMDLQCDGEKILNAGEDYQWTVEENKLVYCEAFWGKLFASWHGFQPRRDVGHRAVYWLVKDTGFFLSWDNRSWVRKHLWETE</sequence>
<comment type="similarity">
    <text evidence="2">Belongs to the plant self-incompatibility (S1) protein family.</text>
</comment>
<feature type="chain" id="PRO_5032911617" description="S-protein homolog" evidence="6">
    <location>
        <begin position="29"/>
        <end position="132"/>
    </location>
</feature>
<feature type="non-terminal residue" evidence="7">
    <location>
        <position position="1"/>
    </location>
</feature>
<evidence type="ECO:0000313" key="8">
    <source>
        <dbReference type="Proteomes" id="UP000619265"/>
    </source>
</evidence>
<evidence type="ECO:0008006" key="9">
    <source>
        <dbReference type="Google" id="ProtNLM"/>
    </source>
</evidence>
<keyword evidence="5 6" id="KW-0732">Signal</keyword>
<gene>
    <name evidence="7" type="ORF">F2P56_027800</name>
</gene>
<comment type="caution">
    <text evidence="7">The sequence shown here is derived from an EMBL/GenBank/DDBJ whole genome shotgun (WGS) entry which is preliminary data.</text>
</comment>
<name>A0A833TPW0_JUGRE</name>
<dbReference type="Gramene" id="Jr12_16150_p1">
    <property type="protein sequence ID" value="cds.Jr12_16150_p1"/>
    <property type="gene ID" value="Jr12_16150"/>
</dbReference>
<accession>A0A833TPW0</accession>
<dbReference type="Pfam" id="PF05938">
    <property type="entry name" value="Self-incomp_S1"/>
    <property type="match status" value="1"/>
</dbReference>
<dbReference type="GO" id="GO:0060320">
    <property type="term" value="P:rejection of self pollen"/>
    <property type="evidence" value="ECO:0007669"/>
    <property type="project" value="UniProtKB-KW"/>
</dbReference>
<reference evidence="7" key="2">
    <citation type="submission" date="2020-03" db="EMBL/GenBank/DDBJ databases">
        <title>Walnut 2.0.</title>
        <authorList>
            <person name="Marrano A."/>
            <person name="Britton M."/>
            <person name="Zimin A.V."/>
            <person name="Zaini P.A."/>
            <person name="Workman R."/>
            <person name="Puiu D."/>
            <person name="Bianco L."/>
            <person name="Allen B.J."/>
            <person name="Troggio M."/>
            <person name="Leslie C.A."/>
            <person name="Timp W."/>
            <person name="Dendekar A."/>
            <person name="Salzberg S.L."/>
            <person name="Neale D.B."/>
        </authorList>
    </citation>
    <scope>NUCLEOTIDE SEQUENCE</scope>
    <source>
        <tissue evidence="7">Leaves</tissue>
    </source>
</reference>
<dbReference type="PANTHER" id="PTHR35630:SF1">
    <property type="entry name" value="LEGUMINOSIN GROUP486 SECRETED PEPTIDE"/>
    <property type="match status" value="1"/>
</dbReference>
<evidence type="ECO:0000256" key="5">
    <source>
        <dbReference type="ARBA" id="ARBA00022729"/>
    </source>
</evidence>
<evidence type="ECO:0000256" key="1">
    <source>
        <dbReference type="ARBA" id="ARBA00004613"/>
    </source>
</evidence>